<evidence type="ECO:0000313" key="1">
    <source>
        <dbReference type="EMBL" id="HEU97498.1"/>
    </source>
</evidence>
<dbReference type="AlphaFoldDB" id="A0A7C2YT09"/>
<gene>
    <name evidence="1" type="ORF">ENO36_01400</name>
</gene>
<dbReference type="SUPFAM" id="SSF56300">
    <property type="entry name" value="Metallo-dependent phosphatases"/>
    <property type="match status" value="1"/>
</dbReference>
<protein>
    <submittedName>
        <fullName evidence="1">Phosphoesterase</fullName>
    </submittedName>
</protein>
<dbReference type="EMBL" id="DSFE01000037">
    <property type="protein sequence ID" value="HEU97498.1"/>
    <property type="molecule type" value="Genomic_DNA"/>
</dbReference>
<dbReference type="PANTHER" id="PTHR37523:SF1">
    <property type="entry name" value="CALCINEURIN-LIKE PHOSPHOESTERASE DOMAIN-CONTAINING PROTEIN"/>
    <property type="match status" value="1"/>
</dbReference>
<dbReference type="InterPro" id="IPR029052">
    <property type="entry name" value="Metallo-depent_PP-like"/>
</dbReference>
<dbReference type="Proteomes" id="UP000885664">
    <property type="component" value="Unassembled WGS sequence"/>
</dbReference>
<sequence>MKTRIFFSADIHGSTLVWKKWIKASEVYQANVLILSGDLTGKVLVPIIEHENGTWSAKYFGRRWVIESKEGLREFENRLEDSGVYYIEVDKSELEEMKNDQNKVYEMMNKKIEERLREWLELLANEVTKRDFMAIVYPGNDDELFIDNILKEYTRYGIIFPERGFTEIGKHEAIFSPYVNPTPWNTPREMEEDRLMKYLEELISSINNVGNSLFVIHPPPYGTQLDLAPQLTADLKPVVIGGSVQYQHVGSLAVRRMIEKNQPLVGLHGHIHESSGSEMIGKTLTVNPGSEYSEGILRGFIVDLDTTSIEKYWRVEG</sequence>
<reference evidence="1" key="1">
    <citation type="journal article" date="2020" name="mSystems">
        <title>Genome- and Community-Level Interaction Insights into Carbon Utilization and Element Cycling Functions of Hydrothermarchaeota in Hydrothermal Sediment.</title>
        <authorList>
            <person name="Zhou Z."/>
            <person name="Liu Y."/>
            <person name="Xu W."/>
            <person name="Pan J."/>
            <person name="Luo Z.H."/>
            <person name="Li M."/>
        </authorList>
    </citation>
    <scope>NUCLEOTIDE SEQUENCE [LARGE SCALE GENOMIC DNA]</scope>
    <source>
        <strain evidence="1">SpSt-1259</strain>
    </source>
</reference>
<name>A0A7C2YT09_9CREN</name>
<accession>A0A7C2YT09</accession>
<comment type="caution">
    <text evidence="1">The sequence shown here is derived from an EMBL/GenBank/DDBJ whole genome shotgun (WGS) entry which is preliminary data.</text>
</comment>
<dbReference type="Gene3D" id="3.60.21.10">
    <property type="match status" value="1"/>
</dbReference>
<proteinExistence type="predicted"/>
<dbReference type="PANTHER" id="PTHR37523">
    <property type="entry name" value="METALLOPHOSPHOESTERASE"/>
    <property type="match status" value="1"/>
</dbReference>
<organism evidence="1">
    <name type="scientific">Fervidicoccus fontis</name>
    <dbReference type="NCBI Taxonomy" id="683846"/>
    <lineage>
        <taxon>Archaea</taxon>
        <taxon>Thermoproteota</taxon>
        <taxon>Thermoprotei</taxon>
        <taxon>Fervidicoccales</taxon>
        <taxon>Fervidicoccaceae</taxon>
        <taxon>Fervidicoccus</taxon>
    </lineage>
</organism>